<dbReference type="FunFam" id="3.90.730.10:FF:000001">
    <property type="entry name" value="Ribonuclease T2"/>
    <property type="match status" value="1"/>
</dbReference>
<protein>
    <submittedName>
        <fullName evidence="20 21">Ribonuclease T2 isoform X1</fullName>
    </submittedName>
</protein>
<dbReference type="CDD" id="cd01061">
    <property type="entry name" value="RNase_T2_euk"/>
    <property type="match status" value="1"/>
</dbReference>
<evidence type="ECO:0000256" key="11">
    <source>
        <dbReference type="ARBA" id="ARBA00023180"/>
    </source>
</evidence>
<keyword evidence="12" id="KW-0458">Lysosome</keyword>
<dbReference type="Pfam" id="PF00445">
    <property type="entry name" value="Ribonuclease_T2"/>
    <property type="match status" value="1"/>
</dbReference>
<dbReference type="InterPro" id="IPR001568">
    <property type="entry name" value="RNase_T2-like"/>
</dbReference>
<keyword evidence="18" id="KW-0732">Signal</keyword>
<comment type="similarity">
    <text evidence="4 17">Belongs to the RNase T2 family.</text>
</comment>
<dbReference type="GO" id="GO:0043202">
    <property type="term" value="C:lysosomal lumen"/>
    <property type="evidence" value="ECO:0007669"/>
    <property type="project" value="UniProtKB-SubCell"/>
</dbReference>
<dbReference type="RefSeq" id="XP_033791543.1">
    <property type="nucleotide sequence ID" value="XM_033935652.1"/>
</dbReference>
<keyword evidence="19" id="KW-1185">Reference proteome</keyword>
<dbReference type="KEGG" id="gsh:117356445"/>
<evidence type="ECO:0000313" key="22">
    <source>
        <dbReference type="RefSeq" id="XP_033791543.1"/>
    </source>
</evidence>
<dbReference type="GO" id="GO:0033897">
    <property type="term" value="F:ribonuclease T2 activity"/>
    <property type="evidence" value="ECO:0007669"/>
    <property type="project" value="InterPro"/>
</dbReference>
<feature type="chain" id="PRO_5044654044" evidence="18">
    <location>
        <begin position="19"/>
        <end position="254"/>
    </location>
</feature>
<gene>
    <name evidence="20 21 22" type="primary">RNASET2</name>
</gene>
<feature type="active site" evidence="16">
    <location>
        <position position="65"/>
    </location>
</feature>
<dbReference type="GO" id="GO:0003723">
    <property type="term" value="F:RNA binding"/>
    <property type="evidence" value="ECO:0007669"/>
    <property type="project" value="InterPro"/>
</dbReference>
<dbReference type="RefSeq" id="XP_033791541.1">
    <property type="nucleotide sequence ID" value="XM_033935650.1"/>
</dbReference>
<evidence type="ECO:0000256" key="12">
    <source>
        <dbReference type="ARBA" id="ARBA00023228"/>
    </source>
</evidence>
<dbReference type="GO" id="GO:0006401">
    <property type="term" value="P:RNA catabolic process"/>
    <property type="evidence" value="ECO:0007669"/>
    <property type="project" value="TreeGrafter"/>
</dbReference>
<evidence type="ECO:0000313" key="21">
    <source>
        <dbReference type="RefSeq" id="XP_033791542.1"/>
    </source>
</evidence>
<comment type="catalytic activity">
    <reaction evidence="15">
        <text>an adenylyl-uridine-RNA = a 3'-end 2',3'-cyclophospho-AMP-RNA + a 5'-end dephospho-uridine-RNA</text>
        <dbReference type="Rhea" id="RHEA:81383"/>
        <dbReference type="Rhea" id="RHEA-COMP:17356"/>
        <dbReference type="Rhea" id="RHEA-COMP:19675"/>
        <dbReference type="Rhea" id="RHEA-COMP:19676"/>
        <dbReference type="ChEBI" id="CHEBI:173224"/>
        <dbReference type="ChEBI" id="CHEBI:231879"/>
        <dbReference type="ChEBI" id="CHEBI:231881"/>
    </reaction>
    <physiologicalReaction direction="left-to-right" evidence="15">
        <dbReference type="Rhea" id="RHEA:81384"/>
    </physiologicalReaction>
</comment>
<evidence type="ECO:0000256" key="2">
    <source>
        <dbReference type="ARBA" id="ARBA00004319"/>
    </source>
</evidence>
<feature type="active site" evidence="16">
    <location>
        <position position="116"/>
    </location>
</feature>
<keyword evidence="8" id="KW-0378">Hydrolase</keyword>
<evidence type="ECO:0000256" key="13">
    <source>
        <dbReference type="ARBA" id="ARBA00023239"/>
    </source>
</evidence>
<accession>A0A6P8QVA4</accession>
<dbReference type="GeneID" id="117356445"/>
<dbReference type="PANTHER" id="PTHR11240">
    <property type="entry name" value="RIBONUCLEASE T2"/>
    <property type="match status" value="1"/>
</dbReference>
<evidence type="ECO:0000313" key="19">
    <source>
        <dbReference type="Proteomes" id="UP000515159"/>
    </source>
</evidence>
<evidence type="ECO:0000256" key="8">
    <source>
        <dbReference type="ARBA" id="ARBA00022801"/>
    </source>
</evidence>
<dbReference type="PROSITE" id="PS00531">
    <property type="entry name" value="RNASE_T2_2"/>
    <property type="match status" value="1"/>
</dbReference>
<dbReference type="SUPFAM" id="SSF55895">
    <property type="entry name" value="Ribonuclease Rh-like"/>
    <property type="match status" value="1"/>
</dbReference>
<evidence type="ECO:0000256" key="18">
    <source>
        <dbReference type="SAM" id="SignalP"/>
    </source>
</evidence>
<keyword evidence="5" id="KW-0964">Secreted</keyword>
<evidence type="ECO:0000256" key="1">
    <source>
        <dbReference type="ARBA" id="ARBA00004227"/>
    </source>
</evidence>
<evidence type="ECO:0000313" key="20">
    <source>
        <dbReference type="RefSeq" id="XP_033791541.1"/>
    </source>
</evidence>
<keyword evidence="10" id="KW-1015">Disulfide bond</keyword>
<reference evidence="20 21" key="1">
    <citation type="submission" date="2025-04" db="UniProtKB">
        <authorList>
            <consortium name="RefSeq"/>
        </authorList>
    </citation>
    <scope>IDENTIFICATION</scope>
</reference>
<evidence type="ECO:0000256" key="16">
    <source>
        <dbReference type="PIRSR" id="PIRSR633697-1"/>
    </source>
</evidence>
<comment type="subcellular location">
    <subcellularLocation>
        <location evidence="2">Endoplasmic reticulum lumen</location>
    </subcellularLocation>
    <subcellularLocation>
        <location evidence="1">Lysosome lumen</location>
    </subcellularLocation>
    <subcellularLocation>
        <location evidence="3">Secreted</location>
    </subcellularLocation>
</comment>
<dbReference type="Gene3D" id="3.90.730.10">
    <property type="entry name" value="Ribonuclease T2-like"/>
    <property type="match status" value="1"/>
</dbReference>
<feature type="active site" evidence="16">
    <location>
        <position position="112"/>
    </location>
</feature>
<dbReference type="GO" id="GO:0005576">
    <property type="term" value="C:extracellular region"/>
    <property type="evidence" value="ECO:0007669"/>
    <property type="project" value="UniProtKB-SubCell"/>
</dbReference>
<evidence type="ECO:0000256" key="4">
    <source>
        <dbReference type="ARBA" id="ARBA00007469"/>
    </source>
</evidence>
<dbReference type="InterPro" id="IPR018188">
    <property type="entry name" value="RNase_T2_His_AS_1"/>
</dbReference>
<dbReference type="Proteomes" id="UP000515159">
    <property type="component" value="Chromosome 3"/>
</dbReference>
<feature type="signal peptide" evidence="18">
    <location>
        <begin position="1"/>
        <end position="18"/>
    </location>
</feature>
<organism evidence="19 22">
    <name type="scientific">Geotrypetes seraphini</name>
    <name type="common">Gaboon caecilian</name>
    <name type="synonym">Caecilia seraphini</name>
    <dbReference type="NCBI Taxonomy" id="260995"/>
    <lineage>
        <taxon>Eukaryota</taxon>
        <taxon>Metazoa</taxon>
        <taxon>Chordata</taxon>
        <taxon>Craniata</taxon>
        <taxon>Vertebrata</taxon>
        <taxon>Euteleostomi</taxon>
        <taxon>Amphibia</taxon>
        <taxon>Gymnophiona</taxon>
        <taxon>Geotrypetes</taxon>
    </lineage>
</organism>
<comment type="catalytic activity">
    <reaction evidence="14">
        <text>a guanylyl-uridine-RNA = a 3'-end 2',3'-cyclophospho-GMP-RNA + a 5'-end dephospho-uridine-RNA</text>
        <dbReference type="Rhea" id="RHEA:81323"/>
        <dbReference type="Rhea" id="RHEA-COMP:17356"/>
        <dbReference type="Rhea" id="RHEA-COMP:19658"/>
        <dbReference type="Rhea" id="RHEA-COMP:19659"/>
        <dbReference type="ChEBI" id="CHEBI:173224"/>
        <dbReference type="ChEBI" id="CHEBI:231849"/>
        <dbReference type="ChEBI" id="CHEBI:231850"/>
    </reaction>
</comment>
<keyword evidence="11" id="KW-0325">Glycoprotein</keyword>
<dbReference type="InterPro" id="IPR033697">
    <property type="entry name" value="Ribonuclease_T2_eukaryotic"/>
</dbReference>
<evidence type="ECO:0000256" key="5">
    <source>
        <dbReference type="ARBA" id="ARBA00022525"/>
    </source>
</evidence>
<sequence length="254" mass="29411">MKCVVALLLFGCLCLVFSYGYVSQEIFERSKHIWNKLILTHHWPVTVCKMNNSLCKDPPTVWTLHGLWPGKANMCNKSWPFKINEIQDLLPEMIHLWPDILHPNASQLWKHEWLKHGTCAAKLDCMNSEHKYFSKALELYKKYDLNGALVKFGIVPSTSYYQMKDIKAAIMKTYGVMPKIQCLPPDCGQSPQILGQIEICFTKEFELRNCTEGESKSHHFLKDTPVDCSLKQEDFCVCNDTLKTYYPPVNQTWN</sequence>
<evidence type="ECO:0000256" key="14">
    <source>
        <dbReference type="ARBA" id="ARBA00051280"/>
    </source>
</evidence>
<proteinExistence type="inferred from homology"/>
<dbReference type="PANTHER" id="PTHR11240:SF22">
    <property type="entry name" value="RIBONUCLEASE T2"/>
    <property type="match status" value="1"/>
</dbReference>
<dbReference type="OrthoDB" id="435754at2759"/>
<dbReference type="RefSeq" id="XP_033791542.1">
    <property type="nucleotide sequence ID" value="XM_033935651.1"/>
</dbReference>
<evidence type="ECO:0000256" key="7">
    <source>
        <dbReference type="ARBA" id="ARBA00022759"/>
    </source>
</evidence>
<name>A0A6P8QVA4_GEOSA</name>
<evidence type="ECO:0000256" key="15">
    <source>
        <dbReference type="ARBA" id="ARBA00052670"/>
    </source>
</evidence>
<keyword evidence="9" id="KW-0256">Endoplasmic reticulum</keyword>
<dbReference type="InterPro" id="IPR033130">
    <property type="entry name" value="RNase_T2_His_AS_2"/>
</dbReference>
<keyword evidence="13" id="KW-0456">Lyase</keyword>
<dbReference type="GO" id="GO:0005788">
    <property type="term" value="C:endoplasmic reticulum lumen"/>
    <property type="evidence" value="ECO:0007669"/>
    <property type="project" value="UniProtKB-SubCell"/>
</dbReference>
<dbReference type="InterPro" id="IPR036430">
    <property type="entry name" value="RNase_T2-like_sf"/>
</dbReference>
<dbReference type="GO" id="GO:0016787">
    <property type="term" value="F:hydrolase activity"/>
    <property type="evidence" value="ECO:0007669"/>
    <property type="project" value="UniProtKB-KW"/>
</dbReference>
<dbReference type="CTD" id="8635"/>
<keyword evidence="6" id="KW-0540">Nuclease</keyword>
<dbReference type="AlphaFoldDB" id="A0A6P8QVA4"/>
<keyword evidence="7" id="KW-0255">Endonuclease</keyword>
<evidence type="ECO:0000256" key="3">
    <source>
        <dbReference type="ARBA" id="ARBA00004613"/>
    </source>
</evidence>
<dbReference type="PROSITE" id="PS00530">
    <property type="entry name" value="RNASE_T2_1"/>
    <property type="match status" value="1"/>
</dbReference>
<evidence type="ECO:0000256" key="17">
    <source>
        <dbReference type="RuleBase" id="RU004328"/>
    </source>
</evidence>
<evidence type="ECO:0000256" key="10">
    <source>
        <dbReference type="ARBA" id="ARBA00023157"/>
    </source>
</evidence>
<evidence type="ECO:0000256" key="6">
    <source>
        <dbReference type="ARBA" id="ARBA00022722"/>
    </source>
</evidence>
<evidence type="ECO:0000256" key="9">
    <source>
        <dbReference type="ARBA" id="ARBA00022824"/>
    </source>
</evidence>